<evidence type="ECO:0000313" key="9">
    <source>
        <dbReference type="Proteomes" id="UP000011082"/>
    </source>
</evidence>
<dbReference type="GO" id="GO:0005658">
    <property type="term" value="C:alpha DNA polymerase:primase complex"/>
    <property type="evidence" value="ECO:0007669"/>
    <property type="project" value="TreeGrafter"/>
</dbReference>
<keyword evidence="9" id="KW-1185">Reference proteome</keyword>
<organism evidence="8 9">
    <name type="scientific">Vittaforma corneae (strain ATCC 50505)</name>
    <name type="common">Microsporidian parasite</name>
    <name type="synonym">Nosema corneum</name>
    <dbReference type="NCBI Taxonomy" id="993615"/>
    <lineage>
        <taxon>Eukaryota</taxon>
        <taxon>Fungi</taxon>
        <taxon>Fungi incertae sedis</taxon>
        <taxon>Microsporidia</taxon>
        <taxon>Nosematidae</taxon>
        <taxon>Vittaforma</taxon>
    </lineage>
</organism>
<comment type="subcellular location">
    <subcellularLocation>
        <location evidence="1">Nucleus</location>
    </subcellularLocation>
</comment>
<dbReference type="GO" id="GO:0003677">
    <property type="term" value="F:DNA binding"/>
    <property type="evidence" value="ECO:0007669"/>
    <property type="project" value="InterPro"/>
</dbReference>
<dbReference type="PANTHER" id="PTHR23061">
    <property type="entry name" value="DNA POLYMERASE 2 ALPHA 70 KDA SUBUNIT"/>
    <property type="match status" value="1"/>
</dbReference>
<comment type="similarity">
    <text evidence="2">Belongs to the DNA polymerase alpha subunit B family.</text>
</comment>
<dbReference type="RefSeq" id="XP_007604222.1">
    <property type="nucleotide sequence ID" value="XM_007604160.1"/>
</dbReference>
<dbReference type="PANTHER" id="PTHR23061:SF12">
    <property type="entry name" value="DNA POLYMERASE ALPHA SUBUNIT B"/>
    <property type="match status" value="1"/>
</dbReference>
<dbReference type="InterPro" id="IPR007185">
    <property type="entry name" value="DNA_pol_a/d/e_bsu"/>
</dbReference>
<dbReference type="STRING" id="993615.L2GNS4"/>
<dbReference type="Pfam" id="PF04042">
    <property type="entry name" value="DNA_pol_E_B"/>
    <property type="match status" value="1"/>
</dbReference>
<dbReference type="InParanoid" id="L2GNS4"/>
<proteinExistence type="inferred from homology"/>
<evidence type="ECO:0000256" key="4">
    <source>
        <dbReference type="ARBA" id="ARBA00022705"/>
    </source>
</evidence>
<evidence type="ECO:0000313" key="8">
    <source>
        <dbReference type="EMBL" id="ELA42130.1"/>
    </source>
</evidence>
<evidence type="ECO:0000259" key="6">
    <source>
        <dbReference type="Pfam" id="PF04042"/>
    </source>
</evidence>
<reference evidence="9" key="1">
    <citation type="submission" date="2011-05" db="EMBL/GenBank/DDBJ databases">
        <title>The genome sequence of Vittaforma corneae strain ATCC 50505.</title>
        <authorList>
            <consortium name="The Broad Institute Genome Sequencing Platform"/>
            <person name="Cuomo C."/>
            <person name="Didier E."/>
            <person name="Bowers L."/>
            <person name="Young S.K."/>
            <person name="Zeng Q."/>
            <person name="Gargeya S."/>
            <person name="Fitzgerald M."/>
            <person name="Haas B."/>
            <person name="Abouelleil A."/>
            <person name="Alvarado L."/>
            <person name="Arachchi H.M."/>
            <person name="Berlin A."/>
            <person name="Chapman S.B."/>
            <person name="Gearin G."/>
            <person name="Goldberg J."/>
            <person name="Griggs A."/>
            <person name="Gujja S."/>
            <person name="Hansen M."/>
            <person name="Heiman D."/>
            <person name="Howarth C."/>
            <person name="Larimer J."/>
            <person name="Lui A."/>
            <person name="MacDonald P.J.P."/>
            <person name="McCowen C."/>
            <person name="Montmayeur A."/>
            <person name="Murphy C."/>
            <person name="Neiman D."/>
            <person name="Pearson M."/>
            <person name="Priest M."/>
            <person name="Roberts A."/>
            <person name="Saif S."/>
            <person name="Shea T."/>
            <person name="Sisk P."/>
            <person name="Stolte C."/>
            <person name="Sykes S."/>
            <person name="Wortman J."/>
            <person name="Nusbaum C."/>
            <person name="Birren B."/>
        </authorList>
    </citation>
    <scope>NUCLEOTIDE SEQUENCE [LARGE SCALE GENOMIC DNA]</scope>
    <source>
        <strain evidence="9">ATCC 50505</strain>
    </source>
</reference>
<name>L2GNS4_VITCO</name>
<dbReference type="Pfam" id="PF22062">
    <property type="entry name" value="OB_DPOA2"/>
    <property type="match status" value="1"/>
</dbReference>
<dbReference type="Gene3D" id="3.60.21.60">
    <property type="match status" value="1"/>
</dbReference>
<dbReference type="HOGENOM" id="CLU_014923_3_2_1"/>
<evidence type="ECO:0000259" key="7">
    <source>
        <dbReference type="Pfam" id="PF22062"/>
    </source>
</evidence>
<protein>
    <recommendedName>
        <fullName evidence="3">DNA polymerase alpha subunit B</fullName>
    </recommendedName>
</protein>
<feature type="domain" description="DNA polymerase alpha/delta/epsilon subunit B" evidence="6">
    <location>
        <begin position="162"/>
        <end position="351"/>
    </location>
</feature>
<evidence type="ECO:0000256" key="5">
    <source>
        <dbReference type="ARBA" id="ARBA00023242"/>
    </source>
</evidence>
<dbReference type="GO" id="GO:0006270">
    <property type="term" value="P:DNA replication initiation"/>
    <property type="evidence" value="ECO:0007669"/>
    <property type="project" value="TreeGrafter"/>
</dbReference>
<dbReference type="Proteomes" id="UP000011082">
    <property type="component" value="Unassembled WGS sequence"/>
</dbReference>
<dbReference type="InterPro" id="IPR054300">
    <property type="entry name" value="OB_DPOA2"/>
</dbReference>
<keyword evidence="5" id="KW-0539">Nucleus</keyword>
<dbReference type="InterPro" id="IPR016722">
    <property type="entry name" value="DNA_pol_alpha_bsu"/>
</dbReference>
<dbReference type="AlphaFoldDB" id="L2GNS4"/>
<feature type="domain" description="DNA polymerase alpha subunit B OB" evidence="7">
    <location>
        <begin position="61"/>
        <end position="152"/>
    </location>
</feature>
<accession>L2GNS4</accession>
<evidence type="ECO:0000256" key="1">
    <source>
        <dbReference type="ARBA" id="ARBA00004123"/>
    </source>
</evidence>
<gene>
    <name evidence="8" type="ORF">VICG_00771</name>
</gene>
<dbReference type="VEuPathDB" id="MicrosporidiaDB:VICG_00771"/>
<evidence type="ECO:0000256" key="3">
    <source>
        <dbReference type="ARBA" id="ARBA00018596"/>
    </source>
</evidence>
<keyword evidence="4" id="KW-0235">DNA replication</keyword>
<dbReference type="OMA" id="WINKKPF"/>
<dbReference type="OrthoDB" id="336885at2759"/>
<dbReference type="GeneID" id="19881487"/>
<dbReference type="FunCoup" id="L2GNS4">
    <property type="interactions" value="56"/>
</dbReference>
<sequence>MDIESKLLRNIVKPNKKCTLKLVKPEGTSYLYLKPADKASYIHSRLLQMKPLFLESLQISEFKPINYQSIKPFYTFGMISSSTGSKISSEDIVSAIPTDPLVFAFNSTDNSNVSVKLDLSALDSYSLFNGQVVAVKGTNTRGDSILVESIYSTPGLTEYKSVRGEIAAVISKGPFSYADLESIFKLESDPFIFFGPFCGTNESEFKTLSEFVDSLEIFIRKLQSVKVIIVPSLDDYCSVRVYPQPAIKISNERITSLPNPSYILLNNHLILLSNFDSFIDLCYEEISKEPSKSEDVLFSGDRIQRLSYHLVFQQSFVPVLNSKSNVAFGSWLKMSYSPDLYVISSKIKSFDRCVGPVTVFNTGGLSKISFKITSCDSSPKYNITKITL</sequence>
<evidence type="ECO:0000256" key="2">
    <source>
        <dbReference type="ARBA" id="ARBA00007299"/>
    </source>
</evidence>
<dbReference type="EMBL" id="JH370134">
    <property type="protein sequence ID" value="ELA42130.1"/>
    <property type="molecule type" value="Genomic_DNA"/>
</dbReference>